<evidence type="ECO:0000313" key="2">
    <source>
        <dbReference type="Proteomes" id="UP001476798"/>
    </source>
</evidence>
<gene>
    <name evidence="1" type="ORF">GOODEAATRI_022241</name>
</gene>
<evidence type="ECO:0000313" key="1">
    <source>
        <dbReference type="EMBL" id="MEQ2172552.1"/>
    </source>
</evidence>
<dbReference type="EMBL" id="JAHRIO010042237">
    <property type="protein sequence ID" value="MEQ2172552.1"/>
    <property type="molecule type" value="Genomic_DNA"/>
</dbReference>
<proteinExistence type="predicted"/>
<comment type="caution">
    <text evidence="1">The sequence shown here is derived from an EMBL/GenBank/DDBJ whole genome shotgun (WGS) entry which is preliminary data.</text>
</comment>
<keyword evidence="2" id="KW-1185">Reference proteome</keyword>
<accession>A0ABV0NMC6</accession>
<dbReference type="Proteomes" id="UP001476798">
    <property type="component" value="Unassembled WGS sequence"/>
</dbReference>
<name>A0ABV0NMC6_9TELE</name>
<reference evidence="1 2" key="1">
    <citation type="submission" date="2021-06" db="EMBL/GenBank/DDBJ databases">
        <authorList>
            <person name="Palmer J.M."/>
        </authorList>
    </citation>
    <scope>NUCLEOTIDE SEQUENCE [LARGE SCALE GENOMIC DNA]</scope>
    <source>
        <strain evidence="1 2">GA_2019</strain>
        <tissue evidence="1">Muscle</tissue>
    </source>
</reference>
<protein>
    <submittedName>
        <fullName evidence="1">Uncharacterized protein</fullName>
    </submittedName>
</protein>
<sequence length="84" mass="10110">MPRQLHHFISHANICLHIFQTVFLTPVHHAILRDTSKLDLADLTKGSFLTHRRYRVHYPLIRRWVNYSIWSWVIKVLNFTATPY</sequence>
<organism evidence="1 2">
    <name type="scientific">Goodea atripinnis</name>
    <dbReference type="NCBI Taxonomy" id="208336"/>
    <lineage>
        <taxon>Eukaryota</taxon>
        <taxon>Metazoa</taxon>
        <taxon>Chordata</taxon>
        <taxon>Craniata</taxon>
        <taxon>Vertebrata</taxon>
        <taxon>Euteleostomi</taxon>
        <taxon>Actinopterygii</taxon>
        <taxon>Neopterygii</taxon>
        <taxon>Teleostei</taxon>
        <taxon>Neoteleostei</taxon>
        <taxon>Acanthomorphata</taxon>
        <taxon>Ovalentaria</taxon>
        <taxon>Atherinomorphae</taxon>
        <taxon>Cyprinodontiformes</taxon>
        <taxon>Goodeidae</taxon>
        <taxon>Goodea</taxon>
    </lineage>
</organism>